<evidence type="ECO:0000256" key="8">
    <source>
        <dbReference type="ARBA" id="ARBA00022777"/>
    </source>
</evidence>
<dbReference type="InterPro" id="IPR001245">
    <property type="entry name" value="Ser-Thr/Tyr_kinase_cat_dom"/>
</dbReference>
<evidence type="ECO:0000313" key="17">
    <source>
        <dbReference type="Proteomes" id="UP000749559"/>
    </source>
</evidence>
<comment type="catalytic activity">
    <reaction evidence="15">
        <text>L-tyrosyl-[protein] + ATP = O-phospho-L-tyrosyl-[protein] + ADP + H(+)</text>
        <dbReference type="Rhea" id="RHEA:10596"/>
        <dbReference type="Rhea" id="RHEA-COMP:10136"/>
        <dbReference type="Rhea" id="RHEA-COMP:20101"/>
        <dbReference type="ChEBI" id="CHEBI:15378"/>
        <dbReference type="ChEBI" id="CHEBI:30616"/>
        <dbReference type="ChEBI" id="CHEBI:46858"/>
        <dbReference type="ChEBI" id="CHEBI:61978"/>
        <dbReference type="ChEBI" id="CHEBI:456216"/>
        <dbReference type="EC" id="2.7.10.1"/>
    </reaction>
</comment>
<keyword evidence="14" id="KW-0325">Glycoprotein</keyword>
<dbReference type="SUPFAM" id="SSF49265">
    <property type="entry name" value="Fibronectin type III"/>
    <property type="match status" value="1"/>
</dbReference>
<dbReference type="GO" id="GO:0005524">
    <property type="term" value="F:ATP binding"/>
    <property type="evidence" value="ECO:0007669"/>
    <property type="project" value="UniProtKB-UniRule"/>
</dbReference>
<comment type="caution">
    <text evidence="16">The sequence shown here is derived from an EMBL/GenBank/DDBJ whole genome shotgun (WGS) entry which is preliminary data.</text>
</comment>
<dbReference type="Gene3D" id="3.30.200.20">
    <property type="entry name" value="Phosphorylase Kinase, domain 1"/>
    <property type="match status" value="1"/>
</dbReference>
<keyword evidence="4" id="KW-0808">Transferase</keyword>
<comment type="subcellular location">
    <subcellularLocation>
        <location evidence="2">Endomembrane system</location>
    </subcellularLocation>
    <subcellularLocation>
        <location evidence="1">Membrane</location>
        <topology evidence="1">Single-pass membrane protein</topology>
    </subcellularLocation>
</comment>
<dbReference type="GO" id="GO:0004714">
    <property type="term" value="F:transmembrane receptor protein tyrosine kinase activity"/>
    <property type="evidence" value="ECO:0007669"/>
    <property type="project" value="UniProtKB-EC"/>
</dbReference>
<evidence type="ECO:0000256" key="2">
    <source>
        <dbReference type="ARBA" id="ARBA00004308"/>
    </source>
</evidence>
<dbReference type="EMBL" id="CAIIXF020000005">
    <property type="protein sequence ID" value="CAH1785217.1"/>
    <property type="molecule type" value="Genomic_DNA"/>
</dbReference>
<reference evidence="16" key="1">
    <citation type="submission" date="2022-03" db="EMBL/GenBank/DDBJ databases">
        <authorList>
            <person name="Martin C."/>
        </authorList>
    </citation>
    <scope>NUCLEOTIDE SEQUENCE</scope>
</reference>
<dbReference type="Proteomes" id="UP000749559">
    <property type="component" value="Unassembled WGS sequence"/>
</dbReference>
<evidence type="ECO:0000256" key="1">
    <source>
        <dbReference type="ARBA" id="ARBA00004167"/>
    </source>
</evidence>
<protein>
    <recommendedName>
        <fullName evidence="3">receptor protein-tyrosine kinase</fullName>
        <ecNumber evidence="3">2.7.10.1</ecNumber>
    </recommendedName>
</protein>
<dbReference type="InterPro" id="IPR011009">
    <property type="entry name" value="Kinase-like_dom_sf"/>
</dbReference>
<evidence type="ECO:0000256" key="14">
    <source>
        <dbReference type="ARBA" id="ARBA00023180"/>
    </source>
</evidence>
<evidence type="ECO:0000256" key="7">
    <source>
        <dbReference type="ARBA" id="ARBA00022741"/>
    </source>
</evidence>
<name>A0A8J1XF59_OWEFU</name>
<dbReference type="CDD" id="cd00063">
    <property type="entry name" value="FN3"/>
    <property type="match status" value="1"/>
</dbReference>
<dbReference type="GO" id="GO:0050793">
    <property type="term" value="P:regulation of developmental process"/>
    <property type="evidence" value="ECO:0007669"/>
    <property type="project" value="UniProtKB-ARBA"/>
</dbReference>
<dbReference type="InterPro" id="IPR017441">
    <property type="entry name" value="Protein_kinase_ATP_BS"/>
</dbReference>
<dbReference type="Gene3D" id="2.60.40.10">
    <property type="entry name" value="Immunoglobulins"/>
    <property type="match status" value="1"/>
</dbReference>
<dbReference type="PANTHER" id="PTHR24416:SF620">
    <property type="entry name" value="TYROSINE-PROTEIN KINASE RECEPTOR TORSO"/>
    <property type="match status" value="1"/>
</dbReference>
<organism evidence="16 17">
    <name type="scientific">Owenia fusiformis</name>
    <name type="common">Polychaete worm</name>
    <dbReference type="NCBI Taxonomy" id="6347"/>
    <lineage>
        <taxon>Eukaryota</taxon>
        <taxon>Metazoa</taxon>
        <taxon>Spiralia</taxon>
        <taxon>Lophotrochozoa</taxon>
        <taxon>Annelida</taxon>
        <taxon>Polychaeta</taxon>
        <taxon>Sedentaria</taxon>
        <taxon>Canalipalpata</taxon>
        <taxon>Sabellida</taxon>
        <taxon>Oweniida</taxon>
        <taxon>Oweniidae</taxon>
        <taxon>Owenia</taxon>
    </lineage>
</organism>
<gene>
    <name evidence="16" type="ORF">OFUS_LOCUS11312</name>
</gene>
<keyword evidence="11" id="KW-0472">Membrane</keyword>
<dbReference type="PROSITE" id="PS50853">
    <property type="entry name" value="FN3"/>
    <property type="match status" value="1"/>
</dbReference>
<dbReference type="GO" id="GO:0048468">
    <property type="term" value="P:cell development"/>
    <property type="evidence" value="ECO:0007669"/>
    <property type="project" value="UniProtKB-ARBA"/>
</dbReference>
<keyword evidence="8" id="KW-0418">Kinase</keyword>
<evidence type="ECO:0000256" key="3">
    <source>
        <dbReference type="ARBA" id="ARBA00011902"/>
    </source>
</evidence>
<dbReference type="AlphaFoldDB" id="A0A8J1XF59"/>
<feature type="non-terminal residue" evidence="16">
    <location>
        <position position="835"/>
    </location>
</feature>
<evidence type="ECO:0000256" key="15">
    <source>
        <dbReference type="ARBA" id="ARBA00051243"/>
    </source>
</evidence>
<evidence type="ECO:0000313" key="16">
    <source>
        <dbReference type="EMBL" id="CAH1785217.1"/>
    </source>
</evidence>
<keyword evidence="5" id="KW-0812">Transmembrane</keyword>
<dbReference type="PROSITE" id="PS00109">
    <property type="entry name" value="PROTEIN_KINASE_TYR"/>
    <property type="match status" value="1"/>
</dbReference>
<dbReference type="InterPro" id="IPR020635">
    <property type="entry name" value="Tyr_kinase_cat_dom"/>
</dbReference>
<keyword evidence="6" id="KW-0677">Repeat</keyword>
<evidence type="ECO:0000256" key="4">
    <source>
        <dbReference type="ARBA" id="ARBA00022679"/>
    </source>
</evidence>
<evidence type="ECO:0000256" key="11">
    <source>
        <dbReference type="ARBA" id="ARBA00023136"/>
    </source>
</evidence>
<dbReference type="CDD" id="cd00192">
    <property type="entry name" value="PTKc"/>
    <property type="match status" value="1"/>
</dbReference>
<dbReference type="SMART" id="SM00219">
    <property type="entry name" value="TyrKc"/>
    <property type="match status" value="1"/>
</dbReference>
<evidence type="ECO:0000256" key="6">
    <source>
        <dbReference type="ARBA" id="ARBA00022737"/>
    </source>
</evidence>
<keyword evidence="10" id="KW-1133">Transmembrane helix</keyword>
<dbReference type="PANTHER" id="PTHR24416">
    <property type="entry name" value="TYROSINE-PROTEIN KINASE RECEPTOR"/>
    <property type="match status" value="1"/>
</dbReference>
<accession>A0A8J1XF59</accession>
<dbReference type="GO" id="GO:0012505">
    <property type="term" value="C:endomembrane system"/>
    <property type="evidence" value="ECO:0007669"/>
    <property type="project" value="UniProtKB-SubCell"/>
</dbReference>
<evidence type="ECO:0000256" key="12">
    <source>
        <dbReference type="ARBA" id="ARBA00023137"/>
    </source>
</evidence>
<keyword evidence="9" id="KW-0067">ATP-binding</keyword>
<dbReference type="InterPro" id="IPR050122">
    <property type="entry name" value="RTK"/>
</dbReference>
<evidence type="ECO:0000256" key="9">
    <source>
        <dbReference type="ARBA" id="ARBA00022840"/>
    </source>
</evidence>
<dbReference type="GO" id="GO:0007169">
    <property type="term" value="P:cell surface receptor protein tyrosine kinase signaling pathway"/>
    <property type="evidence" value="ECO:0007669"/>
    <property type="project" value="TreeGrafter"/>
</dbReference>
<dbReference type="GO" id="GO:0043235">
    <property type="term" value="C:receptor complex"/>
    <property type="evidence" value="ECO:0007669"/>
    <property type="project" value="TreeGrafter"/>
</dbReference>
<dbReference type="InterPro" id="IPR003961">
    <property type="entry name" value="FN3_dom"/>
</dbReference>
<dbReference type="PROSITE" id="PS50011">
    <property type="entry name" value="PROTEIN_KINASE_DOM"/>
    <property type="match status" value="1"/>
</dbReference>
<dbReference type="Gene3D" id="1.10.510.10">
    <property type="entry name" value="Transferase(Phosphotransferase) domain 1"/>
    <property type="match status" value="1"/>
</dbReference>
<evidence type="ECO:0000256" key="5">
    <source>
        <dbReference type="ARBA" id="ARBA00022692"/>
    </source>
</evidence>
<dbReference type="InterPro" id="IPR036116">
    <property type="entry name" value="FN3_sf"/>
</dbReference>
<dbReference type="Pfam" id="PF07714">
    <property type="entry name" value="PK_Tyr_Ser-Thr"/>
    <property type="match status" value="1"/>
</dbReference>
<dbReference type="EC" id="2.7.10.1" evidence="3"/>
<dbReference type="GO" id="GO:0005886">
    <property type="term" value="C:plasma membrane"/>
    <property type="evidence" value="ECO:0007669"/>
    <property type="project" value="TreeGrafter"/>
</dbReference>
<dbReference type="InterPro" id="IPR000719">
    <property type="entry name" value="Prot_kinase_dom"/>
</dbReference>
<keyword evidence="13" id="KW-0675">Receptor</keyword>
<sequence length="835" mass="95589">MLYTVAQLENRETCSFFDNFLHKILREFLLKAFKPRTQRWDWNIDKFQCRKGCYTQMTQPMGNETICRRICDKELRKDVGSREVKPFRNSSSDRDACWDSCHFLTKLWVQTKESGVIPVSKQKIDIDPPELYCYFTESQDPKFKDRSAHILFKLHRFFENDTFPLMFVLMAAPVNTTDWEILGLANYTFVEVKRLLPGNRARMMSTPVLADGIVGEPLISKPYRTHEVGTKPSAPRRVWLESETMIGNTTKTAYNIIVVSWETNKEQSCQYRVEYAKMDSKDPNDKEQYPDYPYYTGWKVRLHLDSGSKYIVNVSAMSPDYEPSPNSTTSLQLLTKHCVEISQHRRTQCIPGQPKFSNFNFSKSRNTTFRELYNAFIMWQPPKVGADIVEYYKIEWHRRPNFDGPLSIDKTVPHNSDNMEITTNSTHYLIPDLWGSYVYEVSIKAVSLAGEGEAVLHSKFIGKKSPTTLAPDVKSGDLLYLIIVPLGLVLLTVIGCLVLFCHRKKQPKKASKAWQENMNYNLPNLDQDEEDLLLELDNFEVSFSSLTLRQVIGQGAFGKVVCAELHASTRIMRNAQLPMVAVKMLKDGALEEDAQNLRSEIKLMKQLGRHKNIVSMVACCTTGPKVCLVMDYCPLGDLKNYLRRLREKYAPLLNLVPTSQADKVYSFYQARHHSEEDSGTCITDMTALSSSKSSLQNIDAGSKRPESGALSEESAVCLTEDKLVPSKEDFVSSKQLISYARQIAVGMEYLSQKKFVHRDLACRNVLVFDHNLVKISDFGLTRDIYENSLYLKTTPGKLPFKWMAIESIFDQIYTIRSDVWSFGVTLWELVTLGGS</sequence>
<evidence type="ECO:0000256" key="13">
    <source>
        <dbReference type="ARBA" id="ARBA00023170"/>
    </source>
</evidence>
<proteinExistence type="predicted"/>
<dbReference type="PROSITE" id="PS00107">
    <property type="entry name" value="PROTEIN_KINASE_ATP"/>
    <property type="match status" value="1"/>
</dbReference>
<keyword evidence="7" id="KW-0547">Nucleotide-binding</keyword>
<dbReference type="FunFam" id="1.10.510.10:FF:001512">
    <property type="entry name" value="Receptor tyrosine-protein kinase erbB-2"/>
    <property type="match status" value="1"/>
</dbReference>
<keyword evidence="12" id="KW-0829">Tyrosine-protein kinase</keyword>
<dbReference type="InterPro" id="IPR013783">
    <property type="entry name" value="Ig-like_fold"/>
</dbReference>
<evidence type="ECO:0000256" key="10">
    <source>
        <dbReference type="ARBA" id="ARBA00022989"/>
    </source>
</evidence>
<dbReference type="SUPFAM" id="SSF56112">
    <property type="entry name" value="Protein kinase-like (PK-like)"/>
    <property type="match status" value="1"/>
</dbReference>
<keyword evidence="17" id="KW-1185">Reference proteome</keyword>
<dbReference type="InterPro" id="IPR008266">
    <property type="entry name" value="Tyr_kinase_AS"/>
</dbReference>
<dbReference type="GO" id="GO:0030182">
    <property type="term" value="P:neuron differentiation"/>
    <property type="evidence" value="ECO:0007669"/>
    <property type="project" value="UniProtKB-ARBA"/>
</dbReference>
<dbReference type="OrthoDB" id="3256376at2759"/>